<gene>
    <name evidence="1" type="ORF">JAO75_18575</name>
</gene>
<sequence>MNQKQSTPGQLERAIKEAYEEAEKEREEMVRDFRRKNPQATEAEVEEYRASLMKE</sequence>
<protein>
    <submittedName>
        <fullName evidence="1">Uncharacterized protein</fullName>
    </submittedName>
</protein>
<dbReference type="Proteomes" id="UP000620670">
    <property type="component" value="Unassembled WGS sequence"/>
</dbReference>
<reference evidence="2" key="1">
    <citation type="submission" date="2020-12" db="EMBL/GenBank/DDBJ databases">
        <title>Hymenobacter sp.</title>
        <authorList>
            <person name="Kim M.K."/>
        </authorList>
    </citation>
    <scope>NUCLEOTIDE SEQUENCE [LARGE SCALE GENOMIC DNA]</scope>
    <source>
        <strain evidence="2">BT325</strain>
    </source>
</reference>
<keyword evidence="2" id="KW-1185">Reference proteome</keyword>
<accession>A0ABS0Y533</accession>
<dbReference type="EMBL" id="JAELXT010000024">
    <property type="protein sequence ID" value="MBJ6127411.1"/>
    <property type="molecule type" value="Genomic_DNA"/>
</dbReference>
<evidence type="ECO:0000313" key="1">
    <source>
        <dbReference type="EMBL" id="MBJ6127411.1"/>
    </source>
</evidence>
<comment type="caution">
    <text evidence="1">The sequence shown here is derived from an EMBL/GenBank/DDBJ whole genome shotgun (WGS) entry which is preliminary data.</text>
</comment>
<proteinExistence type="predicted"/>
<name>A0ABS0Y533_9HYPH</name>
<organism evidence="1 2">
    <name type="scientific">Microvirga splendida</name>
    <dbReference type="NCBI Taxonomy" id="2795727"/>
    <lineage>
        <taxon>Bacteria</taxon>
        <taxon>Pseudomonadati</taxon>
        <taxon>Pseudomonadota</taxon>
        <taxon>Alphaproteobacteria</taxon>
        <taxon>Hyphomicrobiales</taxon>
        <taxon>Methylobacteriaceae</taxon>
        <taxon>Microvirga</taxon>
    </lineage>
</organism>
<evidence type="ECO:0000313" key="2">
    <source>
        <dbReference type="Proteomes" id="UP000620670"/>
    </source>
</evidence>
<dbReference type="RefSeq" id="WP_199050634.1">
    <property type="nucleotide sequence ID" value="NZ_JAELXT010000024.1"/>
</dbReference>